<dbReference type="Proteomes" id="UP000261640">
    <property type="component" value="Unplaced"/>
</dbReference>
<reference evidence="16" key="2">
    <citation type="submission" date="2025-09" db="UniProtKB">
        <authorList>
            <consortium name="Ensembl"/>
        </authorList>
    </citation>
    <scope>IDENTIFICATION</scope>
</reference>
<evidence type="ECO:0000256" key="10">
    <source>
        <dbReference type="ARBA" id="ARBA00047307"/>
    </source>
</evidence>
<sequence>MASTTCTRFTDEYQLYEELGKGAFSVVRRCMKISTGQEYAAKIINTKKLSARDHQKLEREARICRLLKHPNIVRLHDSISEEGFHYLVFDLVTGGELFEDIVAREYYSEADASHCIQQILESVNHCHINGIVHRDLKPENLLLASKLKGAAVKLADFGLAIEVQGDQQAWFGFAGTPGYLSPEVLRKDPYGKPVDMWACGVILYILLVGYPPFWDEDQHRLYQQIKAGAYDFPSPEWDTVTPEAKDLINKMLTINPAKRVTATDALKHPWICQRSTVASMMHRQETVECLKKFNARRKLKVSLFVVLQESSESANTTIEDEDVRGREVWANEYKLPFFLQFVSKSNPTFLCFFLSLCFSARKQEIIKVTEQLIEAINNGDFEAYTKICDPGLTSFEPEALGNLVEGTDFHRFYFENGLSKGKQPIHTILLNPHVHLIGDEAACIAYIRLTQYIDTNGMPRTMQSEETRIWHRRDSKWQNIHFHRSGSPTVPTKYVVKMVKTHRDCLPHLHRQPGL</sequence>
<dbReference type="FunFam" id="3.30.200.20:FF:000002">
    <property type="entry name" value="Calcium/calmodulin-dependent protein kinase type II subunit delta isoform 2"/>
    <property type="match status" value="1"/>
</dbReference>
<dbReference type="SMART" id="SM00220">
    <property type="entry name" value="S_TKc"/>
    <property type="match status" value="1"/>
</dbReference>
<dbReference type="Gene3D" id="1.10.510.10">
    <property type="entry name" value="Transferase(Phosphotransferase) domain 1"/>
    <property type="match status" value="1"/>
</dbReference>
<feature type="binding site" evidence="14">
    <location>
        <position position="42"/>
    </location>
    <ligand>
        <name>ATP</name>
        <dbReference type="ChEBI" id="CHEBI:30616"/>
    </ligand>
</feature>
<evidence type="ECO:0000256" key="3">
    <source>
        <dbReference type="ARBA" id="ARBA00022527"/>
    </source>
</evidence>
<dbReference type="PROSITE" id="PS50011">
    <property type="entry name" value="PROTEIN_KINASE_DOM"/>
    <property type="match status" value="1"/>
</dbReference>
<dbReference type="InterPro" id="IPR000719">
    <property type="entry name" value="Prot_kinase_dom"/>
</dbReference>
<keyword evidence="4" id="KW-0597">Phosphoprotein</keyword>
<dbReference type="AlphaFoldDB" id="A0A7N9AP22"/>
<evidence type="ECO:0000256" key="4">
    <source>
        <dbReference type="ARBA" id="ARBA00022553"/>
    </source>
</evidence>
<dbReference type="Gene3D" id="6.10.140.620">
    <property type="match status" value="1"/>
</dbReference>
<dbReference type="Gene3D" id="3.10.450.50">
    <property type="match status" value="1"/>
</dbReference>
<dbReference type="Pfam" id="PF00069">
    <property type="entry name" value="Pkinase"/>
    <property type="match status" value="1"/>
</dbReference>
<evidence type="ECO:0000256" key="14">
    <source>
        <dbReference type="PROSITE-ProRule" id="PRU10141"/>
    </source>
</evidence>
<dbReference type="CDD" id="cd14086">
    <property type="entry name" value="STKc_CaMKII"/>
    <property type="match status" value="1"/>
</dbReference>
<evidence type="ECO:0000256" key="11">
    <source>
        <dbReference type="ARBA" id="ARBA00047430"/>
    </source>
</evidence>
<evidence type="ECO:0000259" key="15">
    <source>
        <dbReference type="PROSITE" id="PS50011"/>
    </source>
</evidence>
<dbReference type="Gene3D" id="3.30.200.20">
    <property type="entry name" value="Phosphorylase Kinase, domain 1"/>
    <property type="match status" value="1"/>
</dbReference>
<keyword evidence="5" id="KW-0808">Transferase</keyword>
<accession>A0A7N9AP22</accession>
<evidence type="ECO:0000256" key="8">
    <source>
        <dbReference type="ARBA" id="ARBA00022840"/>
    </source>
</evidence>
<proteinExistence type="inferred from homology"/>
<comment type="function">
    <text evidence="12">CaM-kinase II (CAMK2) is a prominent kinase in the central nervous system.</text>
</comment>
<dbReference type="InterPro" id="IPR032710">
    <property type="entry name" value="NTF2-like_dom_sf"/>
</dbReference>
<keyword evidence="3" id="KW-0723">Serine/threonine-protein kinase</keyword>
<evidence type="ECO:0000256" key="13">
    <source>
        <dbReference type="ARBA" id="ARBA00064333"/>
    </source>
</evidence>
<dbReference type="SUPFAM" id="SSF54427">
    <property type="entry name" value="NTF2-like"/>
    <property type="match status" value="1"/>
</dbReference>
<dbReference type="GO" id="GO:0005516">
    <property type="term" value="F:calmodulin binding"/>
    <property type="evidence" value="ECO:0007669"/>
    <property type="project" value="UniProtKB-KW"/>
</dbReference>
<evidence type="ECO:0000256" key="2">
    <source>
        <dbReference type="ARBA" id="ARBA00012434"/>
    </source>
</evidence>
<comment type="catalytic activity">
    <reaction evidence="11">
        <text>L-seryl-[protein] + ATP = O-phospho-L-seryl-[protein] + ADP + H(+)</text>
        <dbReference type="Rhea" id="RHEA:17989"/>
        <dbReference type="Rhea" id="RHEA-COMP:9863"/>
        <dbReference type="Rhea" id="RHEA-COMP:11604"/>
        <dbReference type="ChEBI" id="CHEBI:15378"/>
        <dbReference type="ChEBI" id="CHEBI:29999"/>
        <dbReference type="ChEBI" id="CHEBI:30616"/>
        <dbReference type="ChEBI" id="CHEBI:83421"/>
        <dbReference type="ChEBI" id="CHEBI:456216"/>
        <dbReference type="EC" id="2.7.11.17"/>
    </reaction>
</comment>
<dbReference type="Ensembl" id="ENSMAMT00000068987.1">
    <property type="protein sequence ID" value="ENSMAMP00000050454.1"/>
    <property type="gene ID" value="ENSMAMG00000003089.2"/>
</dbReference>
<dbReference type="GO" id="GO:0005524">
    <property type="term" value="F:ATP binding"/>
    <property type="evidence" value="ECO:0007669"/>
    <property type="project" value="UniProtKB-UniRule"/>
</dbReference>
<dbReference type="InterPro" id="IPR013543">
    <property type="entry name" value="Ca/CaM-dep_prot_kinase-assoc"/>
</dbReference>
<protein>
    <recommendedName>
        <fullName evidence="2">calcium/calmodulin-dependent protein kinase</fullName>
        <ecNumber evidence="2">2.7.11.17</ecNumber>
    </recommendedName>
</protein>
<evidence type="ECO:0000256" key="5">
    <source>
        <dbReference type="ARBA" id="ARBA00022679"/>
    </source>
</evidence>
<comment type="subunit">
    <text evidence="13">CAMK2 is composed of four different chains: alpha, beta, gamma, and delta. The different isoforms assemble into homo- or heteromultimeric holoenzymes composed of 8 to 12 subunits.</text>
</comment>
<dbReference type="PANTHER" id="PTHR24347">
    <property type="entry name" value="SERINE/THREONINE-PROTEIN KINASE"/>
    <property type="match status" value="1"/>
</dbReference>
<dbReference type="GeneTree" id="ENSGT00940000159769"/>
<evidence type="ECO:0000313" key="17">
    <source>
        <dbReference type="Proteomes" id="UP000261640"/>
    </source>
</evidence>
<dbReference type="GO" id="GO:0004683">
    <property type="term" value="F:calcium/calmodulin-dependent protein kinase activity"/>
    <property type="evidence" value="ECO:0007669"/>
    <property type="project" value="UniProtKB-EC"/>
</dbReference>
<evidence type="ECO:0000313" key="16">
    <source>
        <dbReference type="Ensembl" id="ENSMAMP00000050454.1"/>
    </source>
</evidence>
<organism evidence="16 17">
    <name type="scientific">Mastacembelus armatus</name>
    <name type="common">zig-zag eel</name>
    <dbReference type="NCBI Taxonomy" id="205130"/>
    <lineage>
        <taxon>Eukaryota</taxon>
        <taxon>Metazoa</taxon>
        <taxon>Chordata</taxon>
        <taxon>Craniata</taxon>
        <taxon>Vertebrata</taxon>
        <taxon>Euteleostomi</taxon>
        <taxon>Actinopterygii</taxon>
        <taxon>Neopterygii</taxon>
        <taxon>Teleostei</taxon>
        <taxon>Neoteleostei</taxon>
        <taxon>Acanthomorphata</taxon>
        <taxon>Anabantaria</taxon>
        <taxon>Synbranchiformes</taxon>
        <taxon>Mastacembelidae</taxon>
        <taxon>Mastacembelus</taxon>
    </lineage>
</organism>
<dbReference type="PROSITE" id="PS00108">
    <property type="entry name" value="PROTEIN_KINASE_ST"/>
    <property type="match status" value="1"/>
</dbReference>
<dbReference type="EC" id="2.7.11.17" evidence="2"/>
<evidence type="ECO:0000256" key="7">
    <source>
        <dbReference type="ARBA" id="ARBA00022777"/>
    </source>
</evidence>
<dbReference type="GO" id="GO:0043226">
    <property type="term" value="C:organelle"/>
    <property type="evidence" value="ECO:0007669"/>
    <property type="project" value="UniProtKB-ARBA"/>
</dbReference>
<comment type="catalytic activity">
    <reaction evidence="10">
        <text>L-threonyl-[protein] + ATP = O-phospho-L-threonyl-[protein] + ADP + H(+)</text>
        <dbReference type="Rhea" id="RHEA:46608"/>
        <dbReference type="Rhea" id="RHEA-COMP:11060"/>
        <dbReference type="Rhea" id="RHEA-COMP:11605"/>
        <dbReference type="ChEBI" id="CHEBI:15378"/>
        <dbReference type="ChEBI" id="CHEBI:30013"/>
        <dbReference type="ChEBI" id="CHEBI:30616"/>
        <dbReference type="ChEBI" id="CHEBI:61977"/>
        <dbReference type="ChEBI" id="CHEBI:456216"/>
        <dbReference type="EC" id="2.7.11.17"/>
    </reaction>
</comment>
<evidence type="ECO:0000256" key="12">
    <source>
        <dbReference type="ARBA" id="ARBA00056581"/>
    </source>
</evidence>
<keyword evidence="6 14" id="KW-0547">Nucleotide-binding</keyword>
<evidence type="ECO:0000256" key="1">
    <source>
        <dbReference type="ARBA" id="ARBA00005354"/>
    </source>
</evidence>
<feature type="domain" description="Protein kinase" evidence="15">
    <location>
        <begin position="13"/>
        <end position="271"/>
    </location>
</feature>
<reference evidence="16" key="1">
    <citation type="submission" date="2025-08" db="UniProtKB">
        <authorList>
            <consortium name="Ensembl"/>
        </authorList>
    </citation>
    <scope>IDENTIFICATION</scope>
</reference>
<dbReference type="InterPro" id="IPR017441">
    <property type="entry name" value="Protein_kinase_ATP_BS"/>
</dbReference>
<dbReference type="FunFam" id="1.10.510.10:FF:000001">
    <property type="entry name" value="Calcium/calmodulin-dependent protein kinase type II subunit delta"/>
    <property type="match status" value="1"/>
</dbReference>
<dbReference type="Pfam" id="PF08332">
    <property type="entry name" value="CaMKII_AD"/>
    <property type="match status" value="1"/>
</dbReference>
<evidence type="ECO:0000256" key="9">
    <source>
        <dbReference type="ARBA" id="ARBA00022860"/>
    </source>
</evidence>
<evidence type="ECO:0000256" key="6">
    <source>
        <dbReference type="ARBA" id="ARBA00022741"/>
    </source>
</evidence>
<keyword evidence="17" id="KW-1185">Reference proteome</keyword>
<comment type="similarity">
    <text evidence="1">Belongs to the protein kinase superfamily. CAMK Ser/Thr protein kinase family. CaMK subfamily.</text>
</comment>
<dbReference type="SUPFAM" id="SSF56112">
    <property type="entry name" value="Protein kinase-like (PK-like)"/>
    <property type="match status" value="1"/>
</dbReference>
<name>A0A7N9AP22_9TELE</name>
<keyword evidence="7" id="KW-0418">Kinase</keyword>
<dbReference type="FunFam" id="3.10.450.50:FF:000001">
    <property type="entry name" value="calcium/calmodulin-dependent protein kinase type II subunit gamma isoform X1"/>
    <property type="match status" value="1"/>
</dbReference>
<dbReference type="PROSITE" id="PS00107">
    <property type="entry name" value="PROTEIN_KINASE_ATP"/>
    <property type="match status" value="1"/>
</dbReference>
<dbReference type="InterPro" id="IPR008271">
    <property type="entry name" value="Ser/Thr_kinase_AS"/>
</dbReference>
<keyword evidence="8 14" id="KW-0067">ATP-binding</keyword>
<dbReference type="InterPro" id="IPR011009">
    <property type="entry name" value="Kinase-like_dom_sf"/>
</dbReference>
<keyword evidence="9" id="KW-0112">Calmodulin-binding</keyword>